<organism evidence="3 4">
    <name type="scientific">Gregarina niphandrodes</name>
    <name type="common">Septate eugregarine</name>
    <dbReference type="NCBI Taxonomy" id="110365"/>
    <lineage>
        <taxon>Eukaryota</taxon>
        <taxon>Sar</taxon>
        <taxon>Alveolata</taxon>
        <taxon>Apicomplexa</taxon>
        <taxon>Conoidasida</taxon>
        <taxon>Gregarinasina</taxon>
        <taxon>Eugregarinorida</taxon>
        <taxon>Gregarinidae</taxon>
        <taxon>Gregarina</taxon>
    </lineage>
</organism>
<dbReference type="OrthoDB" id="10034042at2759"/>
<comment type="caution">
    <text evidence="3">The sequence shown here is derived from an EMBL/GenBank/DDBJ whole genome shotgun (WGS) entry which is preliminary data.</text>
</comment>
<feature type="compositionally biased region" description="Basic and acidic residues" evidence="1">
    <location>
        <begin position="494"/>
        <end position="506"/>
    </location>
</feature>
<dbReference type="GeneID" id="22911404"/>
<gene>
    <name evidence="3" type="ORF">GNI_035740</name>
</gene>
<dbReference type="VEuPathDB" id="CryptoDB:GNI_035740"/>
<protein>
    <submittedName>
        <fullName evidence="3">Transmembrane protein</fullName>
    </submittedName>
</protein>
<dbReference type="eggNOG" id="ENOG502SC7Z">
    <property type="taxonomic scope" value="Eukaryota"/>
</dbReference>
<feature type="compositionally biased region" description="Basic and acidic residues" evidence="1">
    <location>
        <begin position="250"/>
        <end position="259"/>
    </location>
</feature>
<keyword evidence="4" id="KW-1185">Reference proteome</keyword>
<accession>A0A023BAW0</accession>
<evidence type="ECO:0000313" key="4">
    <source>
        <dbReference type="Proteomes" id="UP000019763"/>
    </source>
</evidence>
<feature type="region of interest" description="Disordered" evidence="1">
    <location>
        <begin position="163"/>
        <end position="182"/>
    </location>
</feature>
<evidence type="ECO:0000256" key="1">
    <source>
        <dbReference type="SAM" id="MobiDB-lite"/>
    </source>
</evidence>
<keyword evidence="2 3" id="KW-0812">Transmembrane</keyword>
<sequence>MRETDVIPKGIVQKQLSNFESPKNEFTPSPFVRSATVLTPTRTSHKRLTMSECNYESHLMTKTGVAPNWDQLSAARLSLGPGLLPRLNSSGFKSPGFKSPGFKGPRLKLEVELDNATDRVASGGSSCAGFHTTRTIISYEDDTAHARYRTAVFERDPSLNRGAYSARDTYPSRENTWPEKPGLLAREPHRSARIGAAAISISTGQPVSRQSCGNPSLLTLPRTGSDDLHNGIRQDELKYSLRAEVQKELQHQVQHEAQHEVQNTRGAVQSEDSDVPPVPQLVRRATLGVHDRFRTCGISVVATSLRGLVPAPRQSTVSKGESSHHTSAAPHRPGAVPDQPDAVPDHSGAVPDQAGAVPDHSADVPVQPDAVPEDRGAVPDHSADVPVQPDAVPDHSGAVPEQPGAVPEEPGAVPEQPGAVRHELGLEKRFLGNAPDNVVPQDLRIVDYKTADNVVAQDICVAGCKESGVSVRKSSRPGGGLNEKNVLSEMEPTSESHPDSEKGKVLDLGDDRVSWSSRSTCCPQTLRMMLSTPTHKNYNEPLDRQPKEDPEQFFLTRRLHKTSAIIERQPREQWAVPGCLVPGWLVAALVGFLVTTVLRWFQ</sequence>
<evidence type="ECO:0000313" key="3">
    <source>
        <dbReference type="EMBL" id="EZG78469.1"/>
    </source>
</evidence>
<name>A0A023BAW0_GRENI</name>
<feature type="region of interest" description="Disordered" evidence="1">
    <location>
        <begin position="312"/>
        <end position="416"/>
    </location>
</feature>
<dbReference type="AlphaFoldDB" id="A0A023BAW0"/>
<keyword evidence="2" id="KW-1133">Transmembrane helix</keyword>
<feature type="transmembrane region" description="Helical" evidence="2">
    <location>
        <begin position="581"/>
        <end position="601"/>
    </location>
</feature>
<feature type="region of interest" description="Disordered" evidence="1">
    <location>
        <begin position="250"/>
        <end position="279"/>
    </location>
</feature>
<proteinExistence type="predicted"/>
<feature type="compositionally biased region" description="Basic and acidic residues" evidence="1">
    <location>
        <begin position="372"/>
        <end position="383"/>
    </location>
</feature>
<dbReference type="EMBL" id="AFNH02000274">
    <property type="protein sequence ID" value="EZG78469.1"/>
    <property type="molecule type" value="Genomic_DNA"/>
</dbReference>
<dbReference type="RefSeq" id="XP_011129284.1">
    <property type="nucleotide sequence ID" value="XM_011130982.1"/>
</dbReference>
<dbReference type="Proteomes" id="UP000019763">
    <property type="component" value="Unassembled WGS sequence"/>
</dbReference>
<reference evidence="3" key="1">
    <citation type="submission" date="2013-12" db="EMBL/GenBank/DDBJ databases">
        <authorList>
            <person name="Omoto C.K."/>
            <person name="Sibley D."/>
            <person name="Venepally P."/>
            <person name="Hadjithomas M."/>
            <person name="Karamycheva S."/>
            <person name="Brunk B."/>
            <person name="Roos D."/>
            <person name="Caler E."/>
            <person name="Lorenzi H."/>
        </authorList>
    </citation>
    <scope>NUCLEOTIDE SEQUENCE</scope>
</reference>
<evidence type="ECO:0000256" key="2">
    <source>
        <dbReference type="SAM" id="Phobius"/>
    </source>
</evidence>
<keyword evidence="2" id="KW-0472">Membrane</keyword>
<feature type="region of interest" description="Disordered" evidence="1">
    <location>
        <begin position="469"/>
        <end position="506"/>
    </location>
</feature>